<keyword evidence="3 9" id="KW-0812">Transmembrane</keyword>
<dbReference type="InterPro" id="IPR028325">
    <property type="entry name" value="VG_K_chnl"/>
</dbReference>
<dbReference type="GO" id="GO:0005249">
    <property type="term" value="F:voltage-gated potassium channel activity"/>
    <property type="evidence" value="ECO:0007669"/>
    <property type="project" value="InterPro"/>
</dbReference>
<dbReference type="InterPro" id="IPR013099">
    <property type="entry name" value="K_chnl_dom"/>
</dbReference>
<dbReference type="STRING" id="545619.SAMN04489860_2493"/>
<dbReference type="AlphaFoldDB" id="A0A1H1VFS3"/>
<gene>
    <name evidence="11" type="ORF">SAMN04489860_2493</name>
</gene>
<keyword evidence="4 9" id="KW-1133">Transmembrane helix</keyword>
<feature type="transmembrane region" description="Helical" evidence="9">
    <location>
        <begin position="109"/>
        <end position="128"/>
    </location>
</feature>
<feature type="transmembrane region" description="Helical" evidence="9">
    <location>
        <begin position="172"/>
        <end position="195"/>
    </location>
</feature>
<feature type="compositionally biased region" description="Gly residues" evidence="8">
    <location>
        <begin position="238"/>
        <end position="247"/>
    </location>
</feature>
<dbReference type="InterPro" id="IPR027359">
    <property type="entry name" value="Volt_channel_dom_sf"/>
</dbReference>
<sequence>MWEKKAEWPLIGLAVVFLVAYAVPIVWPDVSPQTAVLCEVLITTTWVLFGVDYVGRLLLSADRRGFVRHNLFDLAILVLPMLRPLRLLRLLTLLRVLDRTTADGLRGRVVTYAVGATSLLILVGGLAITDTERGVDGSTIEHVGDGIWWAVVTMTTVGYGDEYPVTATGRCVAVVLMAMGITLLGVVTATLASWLTDQVAEMGEEDGAATRAEVRELRDEIRSLRAELTAAGAAPPAGEGGAAEGQR</sequence>
<evidence type="ECO:0000313" key="11">
    <source>
        <dbReference type="EMBL" id="SDS83573.1"/>
    </source>
</evidence>
<organism evidence="11 12">
    <name type="scientific">Paraoerskovia marina</name>
    <dbReference type="NCBI Taxonomy" id="545619"/>
    <lineage>
        <taxon>Bacteria</taxon>
        <taxon>Bacillati</taxon>
        <taxon>Actinomycetota</taxon>
        <taxon>Actinomycetes</taxon>
        <taxon>Micrococcales</taxon>
        <taxon>Cellulomonadaceae</taxon>
        <taxon>Paraoerskovia</taxon>
    </lineage>
</organism>
<evidence type="ECO:0000256" key="6">
    <source>
        <dbReference type="ARBA" id="ARBA00023136"/>
    </source>
</evidence>
<proteinExistence type="predicted"/>
<dbReference type="Pfam" id="PF07885">
    <property type="entry name" value="Ion_trans_2"/>
    <property type="match status" value="1"/>
</dbReference>
<dbReference type="GO" id="GO:0001508">
    <property type="term" value="P:action potential"/>
    <property type="evidence" value="ECO:0007669"/>
    <property type="project" value="TreeGrafter"/>
</dbReference>
<evidence type="ECO:0000256" key="3">
    <source>
        <dbReference type="ARBA" id="ARBA00022692"/>
    </source>
</evidence>
<comment type="subcellular location">
    <subcellularLocation>
        <location evidence="1">Membrane</location>
        <topology evidence="1">Multi-pass membrane protein</topology>
    </subcellularLocation>
</comment>
<protein>
    <submittedName>
        <fullName evidence="11">Voltage-gated potassium channel</fullName>
    </submittedName>
</protein>
<evidence type="ECO:0000256" key="2">
    <source>
        <dbReference type="ARBA" id="ARBA00022448"/>
    </source>
</evidence>
<keyword evidence="2" id="KW-0813">Transport</keyword>
<evidence type="ECO:0000259" key="10">
    <source>
        <dbReference type="Pfam" id="PF07885"/>
    </source>
</evidence>
<evidence type="ECO:0000256" key="1">
    <source>
        <dbReference type="ARBA" id="ARBA00004141"/>
    </source>
</evidence>
<feature type="transmembrane region" description="Helical" evidence="9">
    <location>
        <begin position="34"/>
        <end position="54"/>
    </location>
</feature>
<dbReference type="Proteomes" id="UP000185663">
    <property type="component" value="Chromosome I"/>
</dbReference>
<dbReference type="Gene3D" id="1.20.120.350">
    <property type="entry name" value="Voltage-gated potassium channels. Chain C"/>
    <property type="match status" value="1"/>
</dbReference>
<reference evidence="11 12" key="1">
    <citation type="submission" date="2016-10" db="EMBL/GenBank/DDBJ databases">
        <authorList>
            <person name="de Groot N.N."/>
        </authorList>
    </citation>
    <scope>NUCLEOTIDE SEQUENCE [LARGE SCALE GENOMIC DNA]</scope>
    <source>
        <strain evidence="11 12">DSM 22126</strain>
    </source>
</reference>
<evidence type="ECO:0000256" key="4">
    <source>
        <dbReference type="ARBA" id="ARBA00022989"/>
    </source>
</evidence>
<dbReference type="Gene3D" id="1.10.287.70">
    <property type="match status" value="1"/>
</dbReference>
<feature type="transmembrane region" description="Helical" evidence="9">
    <location>
        <begin position="6"/>
        <end position="27"/>
    </location>
</feature>
<evidence type="ECO:0000256" key="9">
    <source>
        <dbReference type="SAM" id="Phobius"/>
    </source>
</evidence>
<evidence type="ECO:0000256" key="5">
    <source>
        <dbReference type="ARBA" id="ARBA00023065"/>
    </source>
</evidence>
<dbReference type="Gene3D" id="1.20.5.110">
    <property type="match status" value="1"/>
</dbReference>
<dbReference type="PANTHER" id="PTHR11537:SF254">
    <property type="entry name" value="POTASSIUM VOLTAGE-GATED CHANNEL PROTEIN SHAB"/>
    <property type="match status" value="1"/>
</dbReference>
<evidence type="ECO:0000313" key="12">
    <source>
        <dbReference type="Proteomes" id="UP000185663"/>
    </source>
</evidence>
<dbReference type="GO" id="GO:0008076">
    <property type="term" value="C:voltage-gated potassium channel complex"/>
    <property type="evidence" value="ECO:0007669"/>
    <property type="project" value="InterPro"/>
</dbReference>
<keyword evidence="5" id="KW-0406">Ion transport</keyword>
<keyword evidence="6 9" id="KW-0472">Membrane</keyword>
<feature type="region of interest" description="Disordered" evidence="8">
    <location>
        <begin position="227"/>
        <end position="247"/>
    </location>
</feature>
<keyword evidence="12" id="KW-1185">Reference proteome</keyword>
<keyword evidence="7 11" id="KW-0407">Ion channel</keyword>
<accession>A0A1H1VFS3</accession>
<name>A0A1H1VFS3_9CELL</name>
<dbReference type="PANTHER" id="PTHR11537">
    <property type="entry name" value="VOLTAGE-GATED POTASSIUM CHANNEL"/>
    <property type="match status" value="1"/>
</dbReference>
<dbReference type="eggNOG" id="COG1226">
    <property type="taxonomic scope" value="Bacteria"/>
</dbReference>
<evidence type="ECO:0000256" key="7">
    <source>
        <dbReference type="ARBA" id="ARBA00023303"/>
    </source>
</evidence>
<dbReference type="SUPFAM" id="SSF81324">
    <property type="entry name" value="Voltage-gated potassium channels"/>
    <property type="match status" value="1"/>
</dbReference>
<evidence type="ECO:0000256" key="8">
    <source>
        <dbReference type="SAM" id="MobiDB-lite"/>
    </source>
</evidence>
<feature type="domain" description="Potassium channel" evidence="10">
    <location>
        <begin position="120"/>
        <end position="196"/>
    </location>
</feature>
<dbReference type="EMBL" id="LT629776">
    <property type="protein sequence ID" value="SDS83573.1"/>
    <property type="molecule type" value="Genomic_DNA"/>
</dbReference>
<dbReference type="PRINTS" id="PR00169">
    <property type="entry name" value="KCHANNEL"/>
</dbReference>